<dbReference type="GO" id="GO:0016226">
    <property type="term" value="P:iron-sulfur cluster assembly"/>
    <property type="evidence" value="ECO:0007669"/>
    <property type="project" value="InterPro"/>
</dbReference>
<dbReference type="GO" id="GO:0051536">
    <property type="term" value="F:iron-sulfur cluster binding"/>
    <property type="evidence" value="ECO:0007669"/>
    <property type="project" value="InterPro"/>
</dbReference>
<dbReference type="Gene3D" id="3.90.1010.10">
    <property type="match status" value="1"/>
</dbReference>
<dbReference type="GO" id="GO:0005506">
    <property type="term" value="F:iron ion binding"/>
    <property type="evidence" value="ECO:0007669"/>
    <property type="project" value="InterPro"/>
</dbReference>
<sequence length="148" mass="16083">MELDDLYQQIILDHNKKRAGYGLQPGGFPSHQYNPTCGDELTLTVRLSEDGSTIIAFEWEGKGCSISQASASLMTSEATGMSVVEFESFANGFRDAMRSRGTISLSEDEYGDLAALSGVSKFVARVKCAMLAWVAAEDSLILTRESLN</sequence>
<protein>
    <submittedName>
        <fullName evidence="3">Unannotated protein</fullName>
    </submittedName>
</protein>
<evidence type="ECO:0000313" key="3">
    <source>
        <dbReference type="EMBL" id="CAB4579260.1"/>
    </source>
</evidence>
<feature type="domain" description="NIF system FeS cluster assembly NifU N-terminal" evidence="1">
    <location>
        <begin position="7"/>
        <end position="128"/>
    </location>
</feature>
<evidence type="ECO:0000313" key="2">
    <source>
        <dbReference type="EMBL" id="CAB4538124.1"/>
    </source>
</evidence>
<dbReference type="EMBL" id="CAEZTZ010000012">
    <property type="protein sequence ID" value="CAB4579260.1"/>
    <property type="molecule type" value="Genomic_DNA"/>
</dbReference>
<evidence type="ECO:0000259" key="1">
    <source>
        <dbReference type="Pfam" id="PF01592"/>
    </source>
</evidence>
<gene>
    <name evidence="2" type="ORF">UFOPK1413_00591</name>
    <name evidence="3" type="ORF">UFOPK1767_00185</name>
    <name evidence="4" type="ORF">UFOPK3339_00061</name>
</gene>
<proteinExistence type="predicted"/>
<name>A0A6J6ERT6_9ZZZZ</name>
<reference evidence="3" key="1">
    <citation type="submission" date="2020-05" db="EMBL/GenBank/DDBJ databases">
        <authorList>
            <person name="Chiriac C."/>
            <person name="Salcher M."/>
            <person name="Ghai R."/>
            <person name="Kavagutti S V."/>
        </authorList>
    </citation>
    <scope>NUCLEOTIDE SEQUENCE</scope>
</reference>
<dbReference type="CDD" id="cd06664">
    <property type="entry name" value="IscU_like"/>
    <property type="match status" value="1"/>
</dbReference>
<dbReference type="EMBL" id="CAFBLF010000005">
    <property type="protein sequence ID" value="CAB4855556.1"/>
    <property type="molecule type" value="Genomic_DNA"/>
</dbReference>
<dbReference type="SUPFAM" id="SSF82649">
    <property type="entry name" value="SufE/NifU"/>
    <property type="match status" value="1"/>
</dbReference>
<dbReference type="AlphaFoldDB" id="A0A6J6ERT6"/>
<dbReference type="Pfam" id="PF01592">
    <property type="entry name" value="NifU_N"/>
    <property type="match status" value="1"/>
</dbReference>
<dbReference type="InterPro" id="IPR002871">
    <property type="entry name" value="NIF_FeS_clus_asmbl_NifU_N"/>
</dbReference>
<organism evidence="3">
    <name type="scientific">freshwater metagenome</name>
    <dbReference type="NCBI Taxonomy" id="449393"/>
    <lineage>
        <taxon>unclassified sequences</taxon>
        <taxon>metagenomes</taxon>
        <taxon>ecological metagenomes</taxon>
    </lineage>
</organism>
<dbReference type="EMBL" id="CAEZSG010000078">
    <property type="protein sequence ID" value="CAB4538124.1"/>
    <property type="molecule type" value="Genomic_DNA"/>
</dbReference>
<dbReference type="NCBIfam" id="TIGR01994">
    <property type="entry name" value="SUF_scaf_2"/>
    <property type="match status" value="1"/>
</dbReference>
<evidence type="ECO:0000313" key="4">
    <source>
        <dbReference type="EMBL" id="CAB4855556.1"/>
    </source>
</evidence>
<accession>A0A6J6ERT6</accession>